<comment type="caution">
    <text evidence="3">The sequence shown here is derived from an EMBL/GenBank/DDBJ whole genome shotgun (WGS) entry which is preliminary data.</text>
</comment>
<dbReference type="PANTHER" id="PTHR35317:SF35">
    <property type="entry name" value="DUF4219 DOMAIN-CONTAINING PROTEIN"/>
    <property type="match status" value="1"/>
</dbReference>
<evidence type="ECO:0000313" key="4">
    <source>
        <dbReference type="Proteomes" id="UP000826656"/>
    </source>
</evidence>
<evidence type="ECO:0000256" key="1">
    <source>
        <dbReference type="SAM" id="MobiDB-lite"/>
    </source>
</evidence>
<dbReference type="PANTHER" id="PTHR35317">
    <property type="entry name" value="OS04G0629600 PROTEIN"/>
    <property type="match status" value="1"/>
</dbReference>
<sequence length="365" mass="41293">MATNGSSLSVAQPLFPVFKGESYEFWSIRMKTILKSQDLWDLVERGYTYPDEENRLRDNKKRDAKALVFIQQAVHDSVFSRIATATSKQAWSILQKEFQGDSKVIVVRLQSLRRDFETLMMKSGESIASFLSRAMTIVSQMRSYGEKVTDQIIVEKVLRSLNPKFDHVVAAIKESKDLSVFSLDELMGSLQAHEARINRSVEKNEEKAFQVKDATTKYGDNNGPASRGRGRGGFCGGRGRGYGRQEEAEEEIMGIGSPMSKATQRMAFNVITATTMGILKADCWFKDQKMNFAAEENEEENYLLMACIDTNHKPSDIWFIDSGCSNHMTGSKSMFRELDEKQKKKVQLGNTKEMQVEGKGKVVRH</sequence>
<organism evidence="3 4">
    <name type="scientific">Solanum tuberosum</name>
    <name type="common">Potato</name>
    <dbReference type="NCBI Taxonomy" id="4113"/>
    <lineage>
        <taxon>Eukaryota</taxon>
        <taxon>Viridiplantae</taxon>
        <taxon>Streptophyta</taxon>
        <taxon>Embryophyta</taxon>
        <taxon>Tracheophyta</taxon>
        <taxon>Spermatophyta</taxon>
        <taxon>Magnoliopsida</taxon>
        <taxon>eudicotyledons</taxon>
        <taxon>Gunneridae</taxon>
        <taxon>Pentapetalae</taxon>
        <taxon>asterids</taxon>
        <taxon>lamiids</taxon>
        <taxon>Solanales</taxon>
        <taxon>Solanaceae</taxon>
        <taxon>Solanoideae</taxon>
        <taxon>Solaneae</taxon>
        <taxon>Solanum</taxon>
    </lineage>
</organism>
<dbReference type="Proteomes" id="UP000826656">
    <property type="component" value="Unassembled WGS sequence"/>
</dbReference>
<gene>
    <name evidence="3" type="ORF">KY290_007848</name>
</gene>
<protein>
    <recommendedName>
        <fullName evidence="2">Retrovirus-related Pol polyprotein from transposon TNT 1-94-like beta-barrel domain-containing protein</fullName>
    </recommendedName>
</protein>
<feature type="region of interest" description="Disordered" evidence="1">
    <location>
        <begin position="213"/>
        <end position="241"/>
    </location>
</feature>
<dbReference type="Pfam" id="PF22936">
    <property type="entry name" value="Pol_BBD"/>
    <property type="match status" value="1"/>
</dbReference>
<feature type="compositionally biased region" description="Gly residues" evidence="1">
    <location>
        <begin position="231"/>
        <end position="241"/>
    </location>
</feature>
<name>A0ABQ7W6P7_SOLTU</name>
<evidence type="ECO:0000313" key="3">
    <source>
        <dbReference type="EMBL" id="KAH0776437.1"/>
    </source>
</evidence>
<proteinExistence type="predicted"/>
<dbReference type="EMBL" id="JAIVGD010000003">
    <property type="protein sequence ID" value="KAH0776437.1"/>
    <property type="molecule type" value="Genomic_DNA"/>
</dbReference>
<dbReference type="Pfam" id="PF14223">
    <property type="entry name" value="Retrotran_gag_2"/>
    <property type="match status" value="1"/>
</dbReference>
<feature type="domain" description="Retrovirus-related Pol polyprotein from transposon TNT 1-94-like beta-barrel" evidence="2">
    <location>
        <begin position="318"/>
        <end position="362"/>
    </location>
</feature>
<dbReference type="InterPro" id="IPR054722">
    <property type="entry name" value="PolX-like_BBD"/>
</dbReference>
<accession>A0ABQ7W6P7</accession>
<evidence type="ECO:0000259" key="2">
    <source>
        <dbReference type="Pfam" id="PF22936"/>
    </source>
</evidence>
<reference evidence="3 4" key="1">
    <citation type="journal article" date="2021" name="bioRxiv">
        <title>Chromosome-scale and haplotype-resolved genome assembly of a tetraploid potato cultivar.</title>
        <authorList>
            <person name="Sun H."/>
            <person name="Jiao W.-B."/>
            <person name="Krause K."/>
            <person name="Campoy J.A."/>
            <person name="Goel M."/>
            <person name="Folz-Donahue K."/>
            <person name="Kukat C."/>
            <person name="Huettel B."/>
            <person name="Schneeberger K."/>
        </authorList>
    </citation>
    <scope>NUCLEOTIDE SEQUENCE [LARGE SCALE GENOMIC DNA]</scope>
    <source>
        <strain evidence="3">SolTubOtavaFocal</strain>
        <tissue evidence="3">Leaves</tissue>
    </source>
</reference>
<keyword evidence="4" id="KW-1185">Reference proteome</keyword>